<dbReference type="RefSeq" id="WP_147850766.1">
    <property type="nucleotide sequence ID" value="NZ_VDUZ01000044.1"/>
</dbReference>
<evidence type="ECO:0000313" key="2">
    <source>
        <dbReference type="EMBL" id="TXL71406.1"/>
    </source>
</evidence>
<sequence>MMKSKNALRAAAVLTLALGVTACATGASSGGGDTGGRYVEAFDPTGSALAAAFRRPTREGGAEAALAEHVRTPAFLQQYSATRQKAGCPDTGSCTHRLILVQVDGRGRPLGETPTCAEINAQLDRDARGQVAVRGITWVRRAAPCAA</sequence>
<dbReference type="AlphaFoldDB" id="A0A5C8PE35"/>
<dbReference type="OrthoDB" id="7376032at2"/>
<dbReference type="EMBL" id="VDUZ01000044">
    <property type="protein sequence ID" value="TXL71406.1"/>
    <property type="molecule type" value="Genomic_DNA"/>
</dbReference>
<gene>
    <name evidence="2" type="ORF">FHP25_30440</name>
</gene>
<evidence type="ECO:0000313" key="3">
    <source>
        <dbReference type="Proteomes" id="UP000321638"/>
    </source>
</evidence>
<evidence type="ECO:0008006" key="4">
    <source>
        <dbReference type="Google" id="ProtNLM"/>
    </source>
</evidence>
<dbReference type="PROSITE" id="PS51257">
    <property type="entry name" value="PROKAR_LIPOPROTEIN"/>
    <property type="match status" value="1"/>
</dbReference>
<proteinExistence type="predicted"/>
<dbReference type="Proteomes" id="UP000321638">
    <property type="component" value="Unassembled WGS sequence"/>
</dbReference>
<protein>
    <recommendedName>
        <fullName evidence="4">Lipoprotein</fullName>
    </recommendedName>
</protein>
<accession>A0A5C8PE35</accession>
<keyword evidence="1" id="KW-0732">Signal</keyword>
<comment type="caution">
    <text evidence="2">The sequence shown here is derived from an EMBL/GenBank/DDBJ whole genome shotgun (WGS) entry which is preliminary data.</text>
</comment>
<evidence type="ECO:0000256" key="1">
    <source>
        <dbReference type="SAM" id="SignalP"/>
    </source>
</evidence>
<name>A0A5C8PE35_9HYPH</name>
<keyword evidence="3" id="KW-1185">Reference proteome</keyword>
<feature type="chain" id="PRO_5023080050" description="Lipoprotein" evidence="1">
    <location>
        <begin position="23"/>
        <end position="147"/>
    </location>
</feature>
<organism evidence="2 3">
    <name type="scientific">Vineibacter terrae</name>
    <dbReference type="NCBI Taxonomy" id="2586908"/>
    <lineage>
        <taxon>Bacteria</taxon>
        <taxon>Pseudomonadati</taxon>
        <taxon>Pseudomonadota</taxon>
        <taxon>Alphaproteobacteria</taxon>
        <taxon>Hyphomicrobiales</taxon>
        <taxon>Vineibacter</taxon>
    </lineage>
</organism>
<reference evidence="2 3" key="1">
    <citation type="submission" date="2019-06" db="EMBL/GenBank/DDBJ databases">
        <title>New taxonomy in bacterial strain CC-CFT640, isolated from vineyard.</title>
        <authorList>
            <person name="Lin S.-Y."/>
            <person name="Tsai C.-F."/>
            <person name="Young C.-C."/>
        </authorList>
    </citation>
    <scope>NUCLEOTIDE SEQUENCE [LARGE SCALE GENOMIC DNA]</scope>
    <source>
        <strain evidence="2 3">CC-CFT640</strain>
    </source>
</reference>
<feature type="signal peptide" evidence="1">
    <location>
        <begin position="1"/>
        <end position="22"/>
    </location>
</feature>